<evidence type="ECO:0000256" key="1">
    <source>
        <dbReference type="ARBA" id="ARBA00004141"/>
    </source>
</evidence>
<dbReference type="EMBL" id="JACHCC010000013">
    <property type="protein sequence ID" value="MBB6502327.1"/>
    <property type="molecule type" value="Genomic_DNA"/>
</dbReference>
<keyword evidence="3 5" id="KW-1133">Transmembrane helix</keyword>
<gene>
    <name evidence="6" type="ORF">HDF25_004506</name>
</gene>
<proteinExistence type="predicted"/>
<keyword evidence="4 5" id="KW-0472">Membrane</keyword>
<feature type="transmembrane region" description="Helical" evidence="5">
    <location>
        <begin position="55"/>
        <end position="74"/>
    </location>
</feature>
<dbReference type="GO" id="GO:0016020">
    <property type="term" value="C:membrane"/>
    <property type="evidence" value="ECO:0007669"/>
    <property type="project" value="UniProtKB-SubCell"/>
</dbReference>
<feature type="transmembrane region" description="Helical" evidence="5">
    <location>
        <begin position="123"/>
        <end position="142"/>
    </location>
</feature>
<feature type="transmembrane region" description="Helical" evidence="5">
    <location>
        <begin position="21"/>
        <end position="43"/>
    </location>
</feature>
<reference evidence="6 7" key="1">
    <citation type="submission" date="2020-08" db="EMBL/GenBank/DDBJ databases">
        <title>Genomic Encyclopedia of Type Strains, Phase IV (KMG-V): Genome sequencing to study the core and pangenomes of soil and plant-associated prokaryotes.</title>
        <authorList>
            <person name="Whitman W."/>
        </authorList>
    </citation>
    <scope>NUCLEOTIDE SEQUENCE [LARGE SCALE GENOMIC DNA]</scope>
    <source>
        <strain evidence="6 7">M2T3</strain>
    </source>
</reference>
<dbReference type="InterPro" id="IPR052556">
    <property type="entry name" value="PolySynth_Transporter"/>
</dbReference>
<dbReference type="PANTHER" id="PTHR43424">
    <property type="entry name" value="LOCUS PUTATIVE PROTEIN 1-RELATED"/>
    <property type="match status" value="1"/>
</dbReference>
<evidence type="ECO:0000256" key="3">
    <source>
        <dbReference type="ARBA" id="ARBA00022989"/>
    </source>
</evidence>
<evidence type="ECO:0000313" key="6">
    <source>
        <dbReference type="EMBL" id="MBB6502327.1"/>
    </source>
</evidence>
<feature type="transmembrane region" description="Helical" evidence="5">
    <location>
        <begin position="340"/>
        <end position="361"/>
    </location>
</feature>
<evidence type="ECO:0000313" key="7">
    <source>
        <dbReference type="Proteomes" id="UP000521017"/>
    </source>
</evidence>
<name>A0A7X0J8N4_9SPHI</name>
<protein>
    <submittedName>
        <fullName evidence="6">O-antigen/teichoic acid export membrane protein</fullName>
    </submittedName>
</protein>
<comment type="subcellular location">
    <subcellularLocation>
        <location evidence="1">Membrane</location>
        <topology evidence="1">Multi-pass membrane protein</topology>
    </subcellularLocation>
</comment>
<keyword evidence="2 5" id="KW-0812">Transmembrane</keyword>
<evidence type="ECO:0000256" key="2">
    <source>
        <dbReference type="ARBA" id="ARBA00022692"/>
    </source>
</evidence>
<feature type="transmembrane region" description="Helical" evidence="5">
    <location>
        <begin position="222"/>
        <end position="242"/>
    </location>
</feature>
<comment type="caution">
    <text evidence="6">The sequence shown here is derived from an EMBL/GenBank/DDBJ whole genome shotgun (WGS) entry which is preliminary data.</text>
</comment>
<organism evidence="6 7">
    <name type="scientific">Pedobacter cryoconitis</name>
    <dbReference type="NCBI Taxonomy" id="188932"/>
    <lineage>
        <taxon>Bacteria</taxon>
        <taxon>Pseudomonadati</taxon>
        <taxon>Bacteroidota</taxon>
        <taxon>Sphingobacteriia</taxon>
        <taxon>Sphingobacteriales</taxon>
        <taxon>Sphingobacteriaceae</taxon>
        <taxon>Pedobacter</taxon>
    </lineage>
</organism>
<dbReference type="InterPro" id="IPR002797">
    <property type="entry name" value="Polysacc_synth"/>
</dbReference>
<feature type="transmembrane region" description="Helical" evidence="5">
    <location>
        <begin position="154"/>
        <end position="175"/>
    </location>
</feature>
<feature type="transmembrane region" description="Helical" evidence="5">
    <location>
        <begin position="267"/>
        <end position="284"/>
    </location>
</feature>
<sequence length="442" mass="49401">MKLPGLKGFDEEAFNKYFKNTGWLMFGKILSMVIGFVIAIYLRPSSFGELSFADAFTTIIAAVGALGLDTFIIREIINEPHQKDEILGTSLFMRLGVTAFLIPVTVGIYLLFHHYSEKPGDPLTWVILILSFAAFFKSFNVIDSYFQSQVASKYVVKVQNVCVVLSAVVKVLLVVFKMPLIYFAASLTFDSASLAVGLIYMYHQRGQSLFTWTFSHTRAVKLLKQSFPLILSAVMVSIYMKIDQVMLKSYSSTEVGIYSAAAKISEAWYFIPVAIVTSVFPAIIHARKTDLERYTKRLKNLYDLLIFISLPVALAVTFLGPAIIQFLYRNTYDGAGQMLSIHIWSGVFVFLGSASSQYLLAEGFTIISFQRTALGAMVNILLNLWLIPEYGGVGASIATLIACASSAFYLLFIPKTRQQGIMMLKSLFLFTVFQKIFKRLSV</sequence>
<dbReference type="Pfam" id="PF01943">
    <property type="entry name" value="Polysacc_synt"/>
    <property type="match status" value="1"/>
</dbReference>
<dbReference type="Proteomes" id="UP000521017">
    <property type="component" value="Unassembled WGS sequence"/>
</dbReference>
<feature type="transmembrane region" description="Helical" evidence="5">
    <location>
        <begin position="181"/>
        <end position="202"/>
    </location>
</feature>
<feature type="transmembrane region" description="Helical" evidence="5">
    <location>
        <begin position="304"/>
        <end position="328"/>
    </location>
</feature>
<dbReference type="RefSeq" id="WP_184628584.1">
    <property type="nucleotide sequence ID" value="NZ_JACHCC010000013.1"/>
</dbReference>
<dbReference type="AlphaFoldDB" id="A0A7X0J8N4"/>
<evidence type="ECO:0000256" key="4">
    <source>
        <dbReference type="ARBA" id="ARBA00023136"/>
    </source>
</evidence>
<feature type="transmembrane region" description="Helical" evidence="5">
    <location>
        <begin position="393"/>
        <end position="413"/>
    </location>
</feature>
<dbReference type="PANTHER" id="PTHR43424:SF1">
    <property type="entry name" value="LOCUS PUTATIVE PROTEIN 1-RELATED"/>
    <property type="match status" value="1"/>
</dbReference>
<evidence type="ECO:0000256" key="5">
    <source>
        <dbReference type="SAM" id="Phobius"/>
    </source>
</evidence>
<dbReference type="CDD" id="cd13128">
    <property type="entry name" value="MATE_Wzx_like"/>
    <property type="match status" value="1"/>
</dbReference>
<feature type="transmembrane region" description="Helical" evidence="5">
    <location>
        <begin position="368"/>
        <end position="387"/>
    </location>
</feature>
<accession>A0A7X0J8N4</accession>
<feature type="transmembrane region" description="Helical" evidence="5">
    <location>
        <begin position="86"/>
        <end position="111"/>
    </location>
</feature>